<dbReference type="InterPro" id="IPR032675">
    <property type="entry name" value="LRR_dom_sf"/>
</dbReference>
<dbReference type="CDD" id="cd00063">
    <property type="entry name" value="FN3"/>
    <property type="match status" value="1"/>
</dbReference>
<dbReference type="InterPro" id="IPR013783">
    <property type="entry name" value="Ig-like_fold"/>
</dbReference>
<feature type="domain" description="Fibronectin type-III" evidence="1">
    <location>
        <begin position="283"/>
        <end position="379"/>
    </location>
</feature>
<dbReference type="Proteomes" id="UP000237350">
    <property type="component" value="Unassembled WGS sequence"/>
</dbReference>
<dbReference type="OrthoDB" id="361668at2"/>
<dbReference type="Gene3D" id="3.80.10.10">
    <property type="entry name" value="Ribonuclease Inhibitor"/>
    <property type="match status" value="5"/>
</dbReference>
<dbReference type="PROSITE" id="PS51257">
    <property type="entry name" value="PROKAR_LIPOPROTEIN"/>
    <property type="match status" value="1"/>
</dbReference>
<reference evidence="3" key="1">
    <citation type="submission" date="2015-12" db="EMBL/GenBank/DDBJ databases">
        <authorList>
            <person name="Lodha T.D."/>
            <person name="Chintalapati S."/>
            <person name="Chintalapati V.R."/>
            <person name="Sravanthi T."/>
        </authorList>
    </citation>
    <scope>NUCLEOTIDE SEQUENCE [LARGE SCALE GENOMIC DNA]</scope>
    <source>
        <strain evidence="3">JC133</strain>
    </source>
</reference>
<comment type="caution">
    <text evidence="2">The sequence shown here is derived from an EMBL/GenBank/DDBJ whole genome shotgun (WGS) entry which is preliminary data.</text>
</comment>
<dbReference type="RefSeq" id="WP_103679964.1">
    <property type="nucleotide sequence ID" value="NZ_LPWH01000057.1"/>
</dbReference>
<dbReference type="PROSITE" id="PS50853">
    <property type="entry name" value="FN3"/>
    <property type="match status" value="1"/>
</dbReference>
<evidence type="ECO:0000259" key="1">
    <source>
        <dbReference type="PROSITE" id="PS50853"/>
    </source>
</evidence>
<dbReference type="InterPro" id="IPR053139">
    <property type="entry name" value="Surface_bspA-like"/>
</dbReference>
<dbReference type="Gene3D" id="3.40.50.12480">
    <property type="match status" value="1"/>
</dbReference>
<dbReference type="InterPro" id="IPR036116">
    <property type="entry name" value="FN3_sf"/>
</dbReference>
<accession>A0A2S4JSX3</accession>
<evidence type="ECO:0000313" key="3">
    <source>
        <dbReference type="Proteomes" id="UP000237350"/>
    </source>
</evidence>
<dbReference type="Gene3D" id="2.60.40.10">
    <property type="entry name" value="Immunoglobulins"/>
    <property type="match status" value="1"/>
</dbReference>
<name>A0A2S4JSX3_9SPIO</name>
<dbReference type="SUPFAM" id="SSF49265">
    <property type="entry name" value="Fibronectin type III"/>
    <property type="match status" value="1"/>
</dbReference>
<gene>
    <name evidence="2" type="ORF">AU468_06185</name>
</gene>
<organism evidence="2 3">
    <name type="scientific">Alkalispirochaeta sphaeroplastigenens</name>
    <dbReference type="NCBI Taxonomy" id="1187066"/>
    <lineage>
        <taxon>Bacteria</taxon>
        <taxon>Pseudomonadati</taxon>
        <taxon>Spirochaetota</taxon>
        <taxon>Spirochaetia</taxon>
        <taxon>Spirochaetales</taxon>
        <taxon>Spirochaetaceae</taxon>
        <taxon>Alkalispirochaeta</taxon>
    </lineage>
</organism>
<dbReference type="InterPro" id="IPR003961">
    <property type="entry name" value="FN3_dom"/>
</dbReference>
<dbReference type="EMBL" id="LPWH01000057">
    <property type="protein sequence ID" value="POR02637.1"/>
    <property type="molecule type" value="Genomic_DNA"/>
</dbReference>
<sequence length="1216" mass="129185">MLNLRKSARLGLIVPLIFLASCFLASCSLLLSPFEKSDRDRTTASHPGADHTGALEIIFNQTRMSTVLPPEVSPADLEFDLTLNPVDIPGQEEIDLTGLSESELFVPELFPGTWSVSLRGYFPEGTPLEGVTPEVDAFGATENIDILPGIPTTWEAQLEAIRSDDGVGSVKIELSWDDSDLVTEWLDDDDTLAPSPSLQRLNPGQTHEEPVHIIPERITFNVDERTLIYEESGLQSGFYRIAITLLRDDTTVATYRDVIHIYDGRRSEKELDITELIGTPPLAPENLQVSPVSFADPDWTVELSWTRSVTAEGYRVYRRADGGDFEIISGTDPLPRATKTFLTTQSSNEGPYVYRLVAWNNYGDAPPLDSDEVPGDLQGTDGTFTFHIHSDYLILAGYMGSDPAEPVVIPAEAEVQGSTRPVKIIADQAFMDDGIFGTLTIPESITEIGNEAFTGNAFTGDLIIPDSVTSIGEDAFNNAGFNGGTLTLETETSNLQTIGGGAFRSTSFTGDLTIPNSVTSIGEDAFNNAGFNEGTLTLGTENSNLQTIGNGAFWSTSFTGNLTIPNSVTSIGEDAFRSAGFNGSLTLGTENSNLEIIGGRAFLSSTFAGGLTIPDSVTEIGVMAFRYGNFEGDLTIPDSVISIGNNAFEAFSKAGYTAGTLTLGGLESSNLQTIGNSAFLTNNFAGDLTIPNSVEEIGSRAFKESFATGSTRTLTLGDPQNSNLRTIGAEAFSENYFGQEITLPEGLEKIGVPEVFSNGGAFENNRFSGHLVIPDSVTIIGNGSFRNNNFGVNGTDTLTLGDPETSNLVTIGAHAFRENQFRGNLVIPNKVEVIGESAFQGEHNEKPFVQGSLTLGSSLVEIGASAFHTASFSHQSALVIPDSVTTIGAQAFYNTNLGGASLSLGDPQNSNLVTIGAEAFNLLTGGSFTGNLVIPNSVEVIGDGAFQESFDGADGTLTLGTGLRIIERGAFKSNRFTGPLTLPEGLEIIGGQINVLANGAFYSNAFTGDLVIPDSVTEIQFAAFQEAGFDGTLTISNSVTEISVRAFQDTGFTGDLTIPDSVTSVRDRAFENTRFDGELILGNGLTNIGISAFEGIATGGNQGFTSLTIPASPPGGDGTMMIRATAFRNSSIQITEITIPDWVTSIGNNAFTGWTALTTVTVNRWDAPDGITTAGTTIFGDAAETSVTTIRVPAGSLDAYKAATGWSDYEDKIEVQ</sequence>
<protein>
    <recommendedName>
        <fullName evidence="1">Fibronectin type-III domain-containing protein</fullName>
    </recommendedName>
</protein>
<dbReference type="AlphaFoldDB" id="A0A2S4JSX3"/>
<dbReference type="PANTHER" id="PTHR45661:SF3">
    <property type="entry name" value="IG-LIKE DOMAIN-CONTAINING PROTEIN"/>
    <property type="match status" value="1"/>
</dbReference>
<dbReference type="InterPro" id="IPR026906">
    <property type="entry name" value="LRR_5"/>
</dbReference>
<dbReference type="PANTHER" id="PTHR45661">
    <property type="entry name" value="SURFACE ANTIGEN"/>
    <property type="match status" value="1"/>
</dbReference>
<dbReference type="Pfam" id="PF13306">
    <property type="entry name" value="LRR_5"/>
    <property type="match status" value="6"/>
</dbReference>
<evidence type="ECO:0000313" key="2">
    <source>
        <dbReference type="EMBL" id="POR02637.1"/>
    </source>
</evidence>
<keyword evidence="3" id="KW-1185">Reference proteome</keyword>
<proteinExistence type="predicted"/>